<dbReference type="RefSeq" id="WP_093388989.1">
    <property type="nucleotide sequence ID" value="NZ_FOTW01000016.1"/>
</dbReference>
<dbReference type="GO" id="GO:0019253">
    <property type="term" value="P:reductive pentose-phosphate cycle"/>
    <property type="evidence" value="ECO:0007669"/>
    <property type="project" value="UniProtKB-KW"/>
</dbReference>
<feature type="transmembrane region" description="Helical" evidence="12">
    <location>
        <begin position="312"/>
        <end position="333"/>
    </location>
</feature>
<evidence type="ECO:0000256" key="7">
    <source>
        <dbReference type="ARBA" id="ARBA00022741"/>
    </source>
</evidence>
<dbReference type="InterPro" id="IPR027417">
    <property type="entry name" value="P-loop_NTPase"/>
</dbReference>
<dbReference type="Gene3D" id="3.40.50.300">
    <property type="entry name" value="P-loop containing nucleotide triphosphate hydrolases"/>
    <property type="match status" value="1"/>
</dbReference>
<sequence>MRRLLTHPLFGVGLALRLLLMAVLVPKAAAEWYAPFMDASVAELAHGLSLDPWGAFLARGGTPQAFPYGVAMWLALLPLAVLAKLAGVGALHAYALSLMAADFVLLLLLRRMLPERDTLVLALYWLSPIVLLATYGLGLNDLVPTLLLTAALWRTRQRRLCQAGALCAAAVSAKLSMLLALPFFLVYLLRNRSLRAGLPDYLKGGLLAGALLGLPFMASPAALRMLLQNPEMGKVYQFALQVGAGTVLYVMPLAYLLMLYLAWRVRRMNFELFSTLLGLGFLLVVLLTPASPGWFVWIVPALVAYQAGSGRAAIALTAAFSLLFVLENLPLPALSTLAAGAPAPGAPLPLPLLPLRHTVLTGLGIVLALRLWRESVRSNDYFRLSRKPFVIGIAGDSGAGKDTLADSLRGLFGAHSVAQLSGDDYHLWDRQKPMWQVMTHLSPLANDLESFATDLLALSDGKAILSRHYDHGSGRMGRPQRLASNDFIIASGLHALYLPVLRECYDLAIYLDIDEGLRRYYKLQRDVLVRGHSADKVRDALAQREPDSTRFIRPQARHAGLVLALHPVQPNLLEGPLGSAAPRVRLLVRSRQGLNELSLRRVLVGVCGLHVDLSMDGEASEISLTIEGDASADDIAMAAATLFPRIMEFLDLRPQWREGALGLMQLIALAHINQALSRRLLWQTSS</sequence>
<dbReference type="OrthoDB" id="9773443at2"/>
<evidence type="ECO:0000256" key="10">
    <source>
        <dbReference type="ARBA" id="ARBA00031382"/>
    </source>
</evidence>
<feature type="transmembrane region" description="Helical" evidence="12">
    <location>
        <begin position="165"/>
        <end position="189"/>
    </location>
</feature>
<evidence type="ECO:0000256" key="5">
    <source>
        <dbReference type="ARBA" id="ARBA00022567"/>
    </source>
</evidence>
<dbReference type="EC" id="2.7.1.19" evidence="3"/>
<evidence type="ECO:0000256" key="3">
    <source>
        <dbReference type="ARBA" id="ARBA00012042"/>
    </source>
</evidence>
<dbReference type="EMBL" id="FOTW01000016">
    <property type="protein sequence ID" value="SFM26452.1"/>
    <property type="molecule type" value="Genomic_DNA"/>
</dbReference>
<dbReference type="InterPro" id="IPR006082">
    <property type="entry name" value="PRK"/>
</dbReference>
<feature type="transmembrane region" description="Helical" evidence="12">
    <location>
        <begin position="90"/>
        <end position="109"/>
    </location>
</feature>
<evidence type="ECO:0000256" key="11">
    <source>
        <dbReference type="ARBA" id="ARBA00047663"/>
    </source>
</evidence>
<evidence type="ECO:0000256" key="6">
    <source>
        <dbReference type="ARBA" id="ARBA00022679"/>
    </source>
</evidence>
<dbReference type="PANTHER" id="PTHR10285">
    <property type="entry name" value="URIDINE KINASE"/>
    <property type="match status" value="1"/>
</dbReference>
<feature type="transmembrane region" description="Helical" evidence="12">
    <location>
        <begin position="201"/>
        <end position="223"/>
    </location>
</feature>
<feature type="transmembrane region" description="Helical" evidence="12">
    <location>
        <begin position="235"/>
        <end position="263"/>
    </location>
</feature>
<dbReference type="Proteomes" id="UP000199470">
    <property type="component" value="Unassembled WGS sequence"/>
</dbReference>
<dbReference type="InterPro" id="IPR006083">
    <property type="entry name" value="PRK/URK"/>
</dbReference>
<protein>
    <recommendedName>
        <fullName evidence="3">phosphoribulokinase</fullName>
        <ecNumber evidence="3">2.7.1.19</ecNumber>
    </recommendedName>
    <alternativeName>
        <fullName evidence="10">Phosphopentokinase</fullName>
    </alternativeName>
</protein>
<evidence type="ECO:0000313" key="15">
    <source>
        <dbReference type="Proteomes" id="UP000199470"/>
    </source>
</evidence>
<dbReference type="SUPFAM" id="SSF52540">
    <property type="entry name" value="P-loop containing nucleoside triphosphate hydrolases"/>
    <property type="match status" value="1"/>
</dbReference>
<dbReference type="GO" id="GO:0008974">
    <property type="term" value="F:phosphoribulokinase activity"/>
    <property type="evidence" value="ECO:0007669"/>
    <property type="project" value="UniProtKB-EC"/>
</dbReference>
<evidence type="ECO:0000259" key="13">
    <source>
        <dbReference type="Pfam" id="PF00485"/>
    </source>
</evidence>
<dbReference type="AlphaFoldDB" id="A0A1I4PF95"/>
<evidence type="ECO:0000256" key="4">
    <source>
        <dbReference type="ARBA" id="ARBA00022531"/>
    </source>
</evidence>
<dbReference type="Pfam" id="PF00485">
    <property type="entry name" value="PRK"/>
    <property type="match status" value="1"/>
</dbReference>
<organism evidence="14 15">
    <name type="scientific">Rugamonas rubra</name>
    <dbReference type="NCBI Taxonomy" id="758825"/>
    <lineage>
        <taxon>Bacteria</taxon>
        <taxon>Pseudomonadati</taxon>
        <taxon>Pseudomonadota</taxon>
        <taxon>Betaproteobacteria</taxon>
        <taxon>Burkholderiales</taxon>
        <taxon>Oxalobacteraceae</taxon>
        <taxon>Telluria group</taxon>
        <taxon>Rugamonas</taxon>
    </lineage>
</organism>
<comment type="catalytic activity">
    <reaction evidence="11">
        <text>D-ribulose 5-phosphate + ATP = D-ribulose 1,5-bisphosphate + ADP + H(+)</text>
        <dbReference type="Rhea" id="RHEA:19365"/>
        <dbReference type="ChEBI" id="CHEBI:15378"/>
        <dbReference type="ChEBI" id="CHEBI:30616"/>
        <dbReference type="ChEBI" id="CHEBI:57870"/>
        <dbReference type="ChEBI" id="CHEBI:58121"/>
        <dbReference type="ChEBI" id="CHEBI:456216"/>
        <dbReference type="EC" id="2.7.1.19"/>
    </reaction>
</comment>
<feature type="transmembrane region" description="Helical" evidence="12">
    <location>
        <begin position="275"/>
        <end position="305"/>
    </location>
</feature>
<evidence type="ECO:0000256" key="2">
    <source>
        <dbReference type="ARBA" id="ARBA00009719"/>
    </source>
</evidence>
<keyword evidence="12" id="KW-0472">Membrane</keyword>
<keyword evidence="8 14" id="KW-0418">Kinase</keyword>
<evidence type="ECO:0000256" key="1">
    <source>
        <dbReference type="ARBA" id="ARBA00005215"/>
    </source>
</evidence>
<dbReference type="STRING" id="758825.SAMN02982985_03384"/>
<evidence type="ECO:0000256" key="8">
    <source>
        <dbReference type="ARBA" id="ARBA00022777"/>
    </source>
</evidence>
<keyword evidence="15" id="KW-1185">Reference proteome</keyword>
<feature type="domain" description="Phosphoribulokinase/uridine kinase" evidence="13">
    <location>
        <begin position="390"/>
        <end position="566"/>
    </location>
</feature>
<accession>A0A1I4PF95</accession>
<evidence type="ECO:0000256" key="9">
    <source>
        <dbReference type="ARBA" id="ARBA00022840"/>
    </source>
</evidence>
<dbReference type="PRINTS" id="PR00478">
    <property type="entry name" value="PHRIBLKINASE"/>
</dbReference>
<comment type="similarity">
    <text evidence="2">Belongs to the phosphoribulokinase family.</text>
</comment>
<keyword evidence="5" id="KW-0113">Calvin cycle</keyword>
<feature type="transmembrane region" description="Helical" evidence="12">
    <location>
        <begin position="129"/>
        <end position="153"/>
    </location>
</feature>
<name>A0A1I4PF95_9BURK</name>
<gene>
    <name evidence="14" type="ORF">SAMN02982985_03384</name>
</gene>
<evidence type="ECO:0000313" key="14">
    <source>
        <dbReference type="EMBL" id="SFM26452.1"/>
    </source>
</evidence>
<keyword evidence="12" id="KW-0812">Transmembrane</keyword>
<keyword evidence="12" id="KW-1133">Transmembrane helix</keyword>
<keyword evidence="6" id="KW-0808">Transferase</keyword>
<keyword evidence="9" id="KW-0067">ATP-binding</keyword>
<evidence type="ECO:0000256" key="12">
    <source>
        <dbReference type="SAM" id="Phobius"/>
    </source>
</evidence>
<keyword evidence="7" id="KW-0547">Nucleotide-binding</keyword>
<reference evidence="14 15" key="1">
    <citation type="submission" date="2016-10" db="EMBL/GenBank/DDBJ databases">
        <authorList>
            <person name="de Groot N.N."/>
        </authorList>
    </citation>
    <scope>NUCLEOTIDE SEQUENCE [LARGE SCALE GENOMIC DNA]</scope>
    <source>
        <strain evidence="14 15">ATCC 43154</strain>
    </source>
</reference>
<proteinExistence type="inferred from homology"/>
<keyword evidence="4" id="KW-0602">Photosynthesis</keyword>
<dbReference type="GO" id="GO:0005524">
    <property type="term" value="F:ATP binding"/>
    <property type="evidence" value="ECO:0007669"/>
    <property type="project" value="UniProtKB-KW"/>
</dbReference>
<comment type="pathway">
    <text evidence="1">Carbohydrate biosynthesis; Calvin cycle.</text>
</comment>
<feature type="transmembrane region" description="Helical" evidence="12">
    <location>
        <begin position="65"/>
        <end position="83"/>
    </location>
</feature>